<dbReference type="InterPro" id="IPR009006">
    <property type="entry name" value="Ala_racemase/Decarboxylase_C"/>
</dbReference>
<dbReference type="Gene3D" id="2.40.37.10">
    <property type="entry name" value="Lyase, Ornithine Decarboxylase, Chain A, domain 1"/>
    <property type="match status" value="1"/>
</dbReference>
<dbReference type="PANTHER" id="PTHR43727:SF2">
    <property type="entry name" value="GROUP IV DECARBOXYLASE"/>
    <property type="match status" value="1"/>
</dbReference>
<dbReference type="RefSeq" id="WP_160632258.1">
    <property type="nucleotide sequence ID" value="NZ_WWNE01000004.1"/>
</dbReference>
<dbReference type="EMBL" id="WWNE01000004">
    <property type="protein sequence ID" value="NBG65304.1"/>
    <property type="molecule type" value="Genomic_DNA"/>
</dbReference>
<dbReference type="PANTHER" id="PTHR43727">
    <property type="entry name" value="DIAMINOPIMELATE DECARBOXYLASE"/>
    <property type="match status" value="1"/>
</dbReference>
<dbReference type="InterPro" id="IPR029066">
    <property type="entry name" value="PLP-binding_barrel"/>
</dbReference>
<dbReference type="CDD" id="cd06828">
    <property type="entry name" value="PLPDE_III_DapDC"/>
    <property type="match status" value="1"/>
</dbReference>
<evidence type="ECO:0000313" key="10">
    <source>
        <dbReference type="Proteomes" id="UP000470771"/>
    </source>
</evidence>
<evidence type="ECO:0000256" key="1">
    <source>
        <dbReference type="ARBA" id="ARBA00001933"/>
    </source>
</evidence>
<dbReference type="InterPro" id="IPR002986">
    <property type="entry name" value="DAP_deCOOHase_LysA"/>
</dbReference>
<dbReference type="InterPro" id="IPR022644">
    <property type="entry name" value="De-COase2_N"/>
</dbReference>
<dbReference type="Pfam" id="PF02784">
    <property type="entry name" value="Orn_Arg_deC_N"/>
    <property type="match status" value="1"/>
</dbReference>
<proteinExistence type="predicted"/>
<dbReference type="PRINTS" id="PR01179">
    <property type="entry name" value="ODADCRBXLASE"/>
</dbReference>
<dbReference type="GO" id="GO:0008836">
    <property type="term" value="F:diaminopimelate decarboxylase activity"/>
    <property type="evidence" value="ECO:0007669"/>
    <property type="project" value="UniProtKB-UniRule"/>
</dbReference>
<evidence type="ECO:0000256" key="3">
    <source>
        <dbReference type="ARBA" id="ARBA00022898"/>
    </source>
</evidence>
<evidence type="ECO:0000256" key="5">
    <source>
        <dbReference type="NCBIfam" id="TIGR01048"/>
    </source>
</evidence>
<name>A0A6N9NHJ9_9FLAO</name>
<dbReference type="PROSITE" id="PS00878">
    <property type="entry name" value="ODR_DC_2_1"/>
    <property type="match status" value="1"/>
</dbReference>
<keyword evidence="3 6" id="KW-0663">Pyridoxal phosphate</keyword>
<dbReference type="Proteomes" id="UP000470771">
    <property type="component" value="Unassembled WGS sequence"/>
</dbReference>
<dbReference type="EC" id="4.1.1.20" evidence="5 7"/>
<accession>A0A6N9NHJ9</accession>
<dbReference type="SUPFAM" id="SSF50621">
    <property type="entry name" value="Alanine racemase C-terminal domain-like"/>
    <property type="match status" value="1"/>
</dbReference>
<feature type="domain" description="Orn/DAP/Arg decarboxylase 2 N-terminal" evidence="8">
    <location>
        <begin position="35"/>
        <end position="271"/>
    </location>
</feature>
<dbReference type="NCBIfam" id="TIGR01048">
    <property type="entry name" value="lysA"/>
    <property type="match status" value="1"/>
</dbReference>
<dbReference type="AlphaFoldDB" id="A0A6N9NHJ9"/>
<comment type="caution">
    <text evidence="9">The sequence shown here is derived from an EMBL/GenBank/DDBJ whole genome shotgun (WGS) entry which is preliminary data.</text>
</comment>
<comment type="cofactor">
    <cofactor evidence="1 6 7">
        <name>pyridoxal 5'-phosphate</name>
        <dbReference type="ChEBI" id="CHEBI:597326"/>
    </cofactor>
</comment>
<sequence length="386" mass="43314">MAQFDLQKFKEIETPFFYYDESLLKETLKIIKSESDKHQFHVHYALKANANNRILELVKQAGLGADCVSGNEVLKAVELGFESNNIAFAGVGKSDKEINIGLDYDIFSFNCESLQELIVINELAEKRDKTARVALRINPNVNAKTHHYITTGLEENKFGINPWEFEEVLKVLEECNHIKLVGLHFHIGSQITDLDVFKSLCLRVNEIQEWFISKQILVEHINVGGGFGIDYENVDENPIADFAAFFQLFADFLEVKPSQQVHFELGRAVVAQCGSLISRVLYIKNGQKTNFAILDAGMTELIRPALYQSYHKIENITQAGAQSSEKYDVVGPICESSDCFGKAVVLPLTKRNDLIAIRSAGAYGEVMSSAYNLRDKAIAVYSSDLK</sequence>
<reference evidence="9 10" key="1">
    <citation type="submission" date="2019-12" db="EMBL/GenBank/DDBJ databases">
        <authorList>
            <person name="Zhao J."/>
        </authorList>
    </citation>
    <scope>NUCLEOTIDE SEQUENCE [LARGE SCALE GENOMIC DNA]</scope>
    <source>
        <strain evidence="9 10">S-15</strain>
    </source>
</reference>
<feature type="modified residue" description="N6-(pyridoxal phosphate)lysine" evidence="6">
    <location>
        <position position="47"/>
    </location>
</feature>
<evidence type="ECO:0000313" key="9">
    <source>
        <dbReference type="EMBL" id="NBG65304.1"/>
    </source>
</evidence>
<dbReference type="PRINTS" id="PR01181">
    <property type="entry name" value="DAPDCRBXLASE"/>
</dbReference>
<dbReference type="InterPro" id="IPR000183">
    <property type="entry name" value="Orn/DAP/Arg_de-COase"/>
</dbReference>
<dbReference type="FunFam" id="3.20.20.10:FF:000003">
    <property type="entry name" value="Diaminopimelate decarboxylase"/>
    <property type="match status" value="1"/>
</dbReference>
<dbReference type="UniPathway" id="UPA00034">
    <property type="reaction ID" value="UER00027"/>
</dbReference>
<keyword evidence="4 7" id="KW-0456">Lyase</keyword>
<keyword evidence="7" id="KW-0457">Lysine biosynthesis</keyword>
<keyword evidence="10" id="KW-1185">Reference proteome</keyword>
<evidence type="ECO:0000256" key="2">
    <source>
        <dbReference type="ARBA" id="ARBA00022793"/>
    </source>
</evidence>
<dbReference type="SUPFAM" id="SSF51419">
    <property type="entry name" value="PLP-binding barrel"/>
    <property type="match status" value="1"/>
</dbReference>
<evidence type="ECO:0000256" key="6">
    <source>
        <dbReference type="PIRSR" id="PIRSR600183-50"/>
    </source>
</evidence>
<evidence type="ECO:0000259" key="8">
    <source>
        <dbReference type="Pfam" id="PF02784"/>
    </source>
</evidence>
<evidence type="ECO:0000256" key="4">
    <source>
        <dbReference type="ARBA" id="ARBA00023239"/>
    </source>
</evidence>
<dbReference type="GO" id="GO:0009089">
    <property type="term" value="P:lysine biosynthetic process via diaminopimelate"/>
    <property type="evidence" value="ECO:0007669"/>
    <property type="project" value="UniProtKB-UniRule"/>
</dbReference>
<keyword evidence="7" id="KW-0028">Amino-acid biosynthesis</keyword>
<comment type="catalytic activity">
    <reaction evidence="7">
        <text>meso-2,6-diaminopimelate + H(+) = L-lysine + CO2</text>
        <dbReference type="Rhea" id="RHEA:15101"/>
        <dbReference type="ChEBI" id="CHEBI:15378"/>
        <dbReference type="ChEBI" id="CHEBI:16526"/>
        <dbReference type="ChEBI" id="CHEBI:32551"/>
        <dbReference type="ChEBI" id="CHEBI:57791"/>
        <dbReference type="EC" id="4.1.1.20"/>
    </reaction>
</comment>
<dbReference type="InterPro" id="IPR022653">
    <property type="entry name" value="De-COase2_pyr-phos_BS"/>
</dbReference>
<keyword evidence="2 7" id="KW-0210">Decarboxylase</keyword>
<dbReference type="Gene3D" id="3.20.20.10">
    <property type="entry name" value="Alanine racemase"/>
    <property type="match status" value="1"/>
</dbReference>
<feature type="active site" description="Proton donor" evidence="6">
    <location>
        <position position="334"/>
    </location>
</feature>
<organism evidence="9 10">
    <name type="scientific">Acidiluteibacter ferrifornacis</name>
    <dbReference type="NCBI Taxonomy" id="2692424"/>
    <lineage>
        <taxon>Bacteria</taxon>
        <taxon>Pseudomonadati</taxon>
        <taxon>Bacteroidota</taxon>
        <taxon>Flavobacteriia</taxon>
        <taxon>Flavobacteriales</taxon>
        <taxon>Cryomorphaceae</taxon>
        <taxon>Acidiluteibacter</taxon>
    </lineage>
</organism>
<protein>
    <recommendedName>
        <fullName evidence="5 7">Diaminopimelate decarboxylase</fullName>
        <ecNumber evidence="5 7">4.1.1.20</ecNumber>
    </recommendedName>
</protein>
<evidence type="ECO:0000256" key="7">
    <source>
        <dbReference type="RuleBase" id="RU003738"/>
    </source>
</evidence>
<comment type="pathway">
    <text evidence="7">Amino-acid biosynthesis; L-lysine biosynthesis via DAP pathway; L-lysine from DL-2,6-diaminopimelate: step 1/1.</text>
</comment>
<gene>
    <name evidence="9" type="primary">lysA</name>
    <name evidence="9" type="ORF">GQN54_04200</name>
</gene>